<dbReference type="GO" id="GO:0006508">
    <property type="term" value="P:proteolysis"/>
    <property type="evidence" value="ECO:0007669"/>
    <property type="project" value="InterPro"/>
</dbReference>
<feature type="chain" id="PRO_5027624455" evidence="1">
    <location>
        <begin position="31"/>
        <end position="331"/>
    </location>
</feature>
<dbReference type="CDD" id="cd14852">
    <property type="entry name" value="LD-carboxypeptidase"/>
    <property type="match status" value="1"/>
</dbReference>
<keyword evidence="1" id="KW-0732">Signal</keyword>
<reference evidence="3 4" key="2">
    <citation type="submission" date="2020-07" db="EMBL/GenBank/DDBJ databases">
        <title>Genome of starter culture bacteria Kocuria salsicia reveals its technological properties and safety for usage in meat industry.</title>
        <authorList>
            <person name="Michael M."/>
            <person name="Konstantin K."/>
            <person name="Evgenii K."/>
            <person name="Galina S."/>
            <person name="Oksana K."/>
            <person name="Andrei L."/>
        </authorList>
    </citation>
    <scope>NUCLEOTIDE SEQUENCE [LARGE SCALE GENOMIC DNA]</scope>
    <source>
        <strain evidence="3 4">80</strain>
    </source>
</reference>
<dbReference type="GO" id="GO:0004180">
    <property type="term" value="F:carboxypeptidase activity"/>
    <property type="evidence" value="ECO:0007669"/>
    <property type="project" value="UniProtKB-KW"/>
</dbReference>
<dbReference type="PANTHER" id="PTHR34385">
    <property type="entry name" value="D-ALANYL-D-ALANINE CARBOXYPEPTIDASE"/>
    <property type="match status" value="1"/>
</dbReference>
<dbReference type="InterPro" id="IPR009045">
    <property type="entry name" value="Zn_M74/Hedgehog-like"/>
</dbReference>
<dbReference type="SUPFAM" id="SSF55166">
    <property type="entry name" value="Hedgehog/DD-peptidase"/>
    <property type="match status" value="1"/>
</dbReference>
<dbReference type="InterPro" id="IPR013207">
    <property type="entry name" value="LGFP"/>
</dbReference>
<dbReference type="RefSeq" id="WP_055086361.1">
    <property type="nucleotide sequence ID" value="NZ_CP059343.1"/>
</dbReference>
<keyword evidence="3" id="KW-0378">Hydrolase</keyword>
<evidence type="ECO:0000313" key="3">
    <source>
        <dbReference type="EMBL" id="QMS56849.1"/>
    </source>
</evidence>
<accession>A0A7D7L177</accession>
<dbReference type="EMBL" id="CP059343">
    <property type="protein sequence ID" value="QMS56849.1"/>
    <property type="molecule type" value="Genomic_DNA"/>
</dbReference>
<gene>
    <name evidence="3" type="primary">yodJ</name>
    <name evidence="3" type="ORF">CIB50_0001568</name>
</gene>
<name>A0A7D7L177_KOCVA</name>
<keyword evidence="3" id="KW-0121">Carboxypeptidase</keyword>
<keyword evidence="3" id="KW-0645">Protease</keyword>
<evidence type="ECO:0000256" key="1">
    <source>
        <dbReference type="SAM" id="SignalP"/>
    </source>
</evidence>
<evidence type="ECO:0000313" key="4">
    <source>
        <dbReference type="Proteomes" id="UP000216825"/>
    </source>
</evidence>
<keyword evidence="4" id="KW-1185">Reference proteome</keyword>
<dbReference type="AlphaFoldDB" id="A0A7D7L177"/>
<organism evidence="3 4">
    <name type="scientific">Kocuria varians</name>
    <name type="common">Micrococcus varians</name>
    <dbReference type="NCBI Taxonomy" id="1272"/>
    <lineage>
        <taxon>Bacteria</taxon>
        <taxon>Bacillati</taxon>
        <taxon>Actinomycetota</taxon>
        <taxon>Actinomycetes</taxon>
        <taxon>Micrococcales</taxon>
        <taxon>Micrococcaceae</taxon>
        <taxon>Kocuria</taxon>
    </lineage>
</organism>
<dbReference type="EC" id="3.4.-.-" evidence="3"/>
<dbReference type="InterPro" id="IPR003709">
    <property type="entry name" value="VanY-like_core_dom"/>
</dbReference>
<dbReference type="Pfam" id="PF08310">
    <property type="entry name" value="LGFP"/>
    <property type="match status" value="2"/>
</dbReference>
<dbReference type="Pfam" id="PF02557">
    <property type="entry name" value="VanY"/>
    <property type="match status" value="1"/>
</dbReference>
<dbReference type="KEGG" id="kvr:CIB50_0001568"/>
<evidence type="ECO:0000259" key="2">
    <source>
        <dbReference type="Pfam" id="PF02557"/>
    </source>
</evidence>
<feature type="domain" description="D-alanyl-D-alanine carboxypeptidase-like core" evidence="2">
    <location>
        <begin position="177"/>
        <end position="304"/>
    </location>
</feature>
<dbReference type="InterPro" id="IPR058193">
    <property type="entry name" value="VanY/YodJ_core_dom"/>
</dbReference>
<protein>
    <submittedName>
        <fullName evidence="3">Carboxypeptidase YodJ</fullName>
        <ecNumber evidence="3">3.4.-.-</ecNumber>
    </submittedName>
</protein>
<dbReference type="InterPro" id="IPR052179">
    <property type="entry name" value="DD-CPase-like"/>
</dbReference>
<proteinExistence type="predicted"/>
<dbReference type="Proteomes" id="UP000216825">
    <property type="component" value="Chromosome"/>
</dbReference>
<dbReference type="PANTHER" id="PTHR34385:SF1">
    <property type="entry name" value="PEPTIDOGLYCAN L-ALANYL-D-GLUTAMATE ENDOPEPTIDASE CWLK"/>
    <property type="match status" value="1"/>
</dbReference>
<dbReference type="Gene3D" id="3.30.1380.10">
    <property type="match status" value="1"/>
</dbReference>
<sequence length="331" mass="35008">MRTLSRLPHVLLTALLAGGLLATGASPASAVSGTGSGIDREYRALPGASSWLGDPVSAERCGLRDGGCYRQYQKGTIHWSPTTGARAQRGGILARWRAEGSEHGTLGYPVSREACGKNGCEVRYQRGRITWTAKAGAVVHRDVDAASSASVVVNKERPLAPRTYAPSPLRTVGGGVQLREDAATAYQRMSRAAGAQGVHLVAQSGYRDYATQDALYRGYTASHGQATADSLSARPGYSEHQTGLAVDVASPTGACTLLACFSATPQGRWIAAHAHEYGFVVRYPQGQTPSTGYAYEPWHLRYVGPATAKSVKRSGRASLEAYLGLPAAPTY</sequence>
<reference evidence="4" key="1">
    <citation type="submission" date="2017-08" db="EMBL/GenBank/DDBJ databases">
        <title>Draft Genome Sequence of Kocuria varians 80.</title>
        <authorList>
            <person name="Minaev M."/>
            <person name="Kurbakov K.A."/>
            <person name="Solodovnikova G.I."/>
            <person name="Kuznetsova O.A."/>
            <person name="Lisitsyn A.B."/>
        </authorList>
    </citation>
    <scope>NUCLEOTIDE SEQUENCE [LARGE SCALE GENOMIC DNA]</scope>
    <source>
        <strain evidence="4">80</strain>
    </source>
</reference>
<feature type="signal peptide" evidence="1">
    <location>
        <begin position="1"/>
        <end position="30"/>
    </location>
</feature>